<keyword evidence="5" id="KW-0378">Hydrolase</keyword>
<feature type="non-terminal residue" evidence="8">
    <location>
        <position position="212"/>
    </location>
</feature>
<comment type="cofactor">
    <cofactor evidence="1">
        <name>Mg(2+)</name>
        <dbReference type="ChEBI" id="CHEBI:18420"/>
    </cofactor>
</comment>
<organism evidence="8 9">
    <name type="scientific">Eiseniibacteriota bacterium</name>
    <dbReference type="NCBI Taxonomy" id="2212470"/>
    <lineage>
        <taxon>Bacteria</taxon>
        <taxon>Candidatus Eiseniibacteriota</taxon>
    </lineage>
</organism>
<reference evidence="8" key="2">
    <citation type="journal article" date="2021" name="Microbiome">
        <title>Successional dynamics and alternative stable states in a saline activated sludge microbial community over 9 years.</title>
        <authorList>
            <person name="Wang Y."/>
            <person name="Ye J."/>
            <person name="Ju F."/>
            <person name="Liu L."/>
            <person name="Boyd J.A."/>
            <person name="Deng Y."/>
            <person name="Parks D.H."/>
            <person name="Jiang X."/>
            <person name="Yin X."/>
            <person name="Woodcroft B.J."/>
            <person name="Tyson G.W."/>
            <person name="Hugenholtz P."/>
            <person name="Polz M.F."/>
            <person name="Zhang T."/>
        </authorList>
    </citation>
    <scope>NUCLEOTIDE SEQUENCE</scope>
    <source>
        <strain evidence="8">HKST-UBA01</strain>
    </source>
</reference>
<dbReference type="PANTHER" id="PTHR37311:SF1">
    <property type="entry name" value="2-PHOSPHOSULFOLACTATE PHOSPHATASE-RELATED"/>
    <property type="match status" value="1"/>
</dbReference>
<dbReference type="Gene3D" id="3.90.1560.10">
    <property type="entry name" value="ComB-like"/>
    <property type="match status" value="1"/>
</dbReference>
<evidence type="ECO:0000313" key="8">
    <source>
        <dbReference type="EMBL" id="MCA9727335.1"/>
    </source>
</evidence>
<keyword evidence="6" id="KW-0460">Magnesium</keyword>
<protein>
    <recommendedName>
        <fullName evidence="4">Probable 2-phosphosulfolactate phosphatase</fullName>
        <ecNumber evidence="3">3.1.3.71</ecNumber>
    </recommendedName>
</protein>
<dbReference type="EMBL" id="JAGQHR010000148">
    <property type="protein sequence ID" value="MCA9727335.1"/>
    <property type="molecule type" value="Genomic_DNA"/>
</dbReference>
<evidence type="ECO:0000256" key="5">
    <source>
        <dbReference type="ARBA" id="ARBA00022801"/>
    </source>
</evidence>
<comment type="caution">
    <text evidence="8">The sequence shown here is derived from an EMBL/GenBank/DDBJ whole genome shotgun (WGS) entry which is preliminary data.</text>
</comment>
<evidence type="ECO:0000256" key="7">
    <source>
        <dbReference type="ARBA" id="ARBA00033711"/>
    </source>
</evidence>
<evidence type="ECO:0000256" key="4">
    <source>
        <dbReference type="ARBA" id="ARBA00021948"/>
    </source>
</evidence>
<dbReference type="InterPro" id="IPR036702">
    <property type="entry name" value="ComB-like_sf"/>
</dbReference>
<dbReference type="Proteomes" id="UP000697710">
    <property type="component" value="Unassembled WGS sequence"/>
</dbReference>
<sequence>MRIDLFVTPQEIPLFYTKGRRVVVVDILRACTSLCFALQSGVEQVIPVDSVEGAKQLQATLDRATALLAGEQDGAQVAGFDLGNSPGEFQSAELAGKTVLYALLSGPPLLTRSMEAVEKVLLSFVNMAPMVRYLTEKGDSELTVICGGYDGRFAMEDVVAAGMLIDLMGKGESELLNDGARAAWILYLAHRRDLSAMIRESAAGRALLEQGL</sequence>
<comment type="similarity">
    <text evidence="2">Belongs to the ComB family.</text>
</comment>
<dbReference type="GO" id="GO:0050532">
    <property type="term" value="F:2-phosphosulfolactate phosphatase activity"/>
    <property type="evidence" value="ECO:0007669"/>
    <property type="project" value="UniProtKB-EC"/>
</dbReference>
<dbReference type="PANTHER" id="PTHR37311">
    <property type="entry name" value="2-PHOSPHOSULFOLACTATE PHOSPHATASE-RELATED"/>
    <property type="match status" value="1"/>
</dbReference>
<evidence type="ECO:0000313" key="9">
    <source>
        <dbReference type="Proteomes" id="UP000697710"/>
    </source>
</evidence>
<dbReference type="InterPro" id="IPR005238">
    <property type="entry name" value="ComB-like"/>
</dbReference>
<evidence type="ECO:0000256" key="2">
    <source>
        <dbReference type="ARBA" id="ARBA00009997"/>
    </source>
</evidence>
<dbReference type="GO" id="GO:0000287">
    <property type="term" value="F:magnesium ion binding"/>
    <property type="evidence" value="ECO:0007669"/>
    <property type="project" value="InterPro"/>
</dbReference>
<dbReference type="EC" id="3.1.3.71" evidence="3"/>
<dbReference type="SUPFAM" id="SSF142823">
    <property type="entry name" value="ComB-like"/>
    <property type="match status" value="1"/>
</dbReference>
<gene>
    <name evidence="8" type="ORF">KC729_06600</name>
</gene>
<comment type="catalytic activity">
    <reaction evidence="7">
        <text>(2R)-O-phospho-3-sulfolactate + H2O = (2R)-3-sulfolactate + phosphate</text>
        <dbReference type="Rhea" id="RHEA:23416"/>
        <dbReference type="ChEBI" id="CHEBI:15377"/>
        <dbReference type="ChEBI" id="CHEBI:15597"/>
        <dbReference type="ChEBI" id="CHEBI:43474"/>
        <dbReference type="ChEBI" id="CHEBI:58738"/>
        <dbReference type="EC" id="3.1.3.71"/>
    </reaction>
</comment>
<dbReference type="Pfam" id="PF04029">
    <property type="entry name" value="2-ph_phosp"/>
    <property type="match status" value="1"/>
</dbReference>
<evidence type="ECO:0000256" key="6">
    <source>
        <dbReference type="ARBA" id="ARBA00022842"/>
    </source>
</evidence>
<dbReference type="GO" id="GO:0050545">
    <property type="term" value="F:sulfopyruvate decarboxylase activity"/>
    <property type="evidence" value="ECO:0007669"/>
    <property type="project" value="TreeGrafter"/>
</dbReference>
<dbReference type="AlphaFoldDB" id="A0A956LX29"/>
<evidence type="ECO:0000256" key="3">
    <source>
        <dbReference type="ARBA" id="ARBA00012953"/>
    </source>
</evidence>
<evidence type="ECO:0000256" key="1">
    <source>
        <dbReference type="ARBA" id="ARBA00001946"/>
    </source>
</evidence>
<accession>A0A956LX29</accession>
<name>A0A956LX29_UNCEI</name>
<proteinExistence type="inferred from homology"/>
<reference evidence="8" key="1">
    <citation type="submission" date="2020-04" db="EMBL/GenBank/DDBJ databases">
        <authorList>
            <person name="Zhang T."/>
        </authorList>
    </citation>
    <scope>NUCLEOTIDE SEQUENCE</scope>
    <source>
        <strain evidence="8">HKST-UBA01</strain>
    </source>
</reference>